<keyword evidence="3" id="KW-1185">Reference proteome</keyword>
<dbReference type="EMBL" id="JAHRIO010010543">
    <property type="protein sequence ID" value="MEQ2161446.1"/>
    <property type="molecule type" value="Genomic_DNA"/>
</dbReference>
<protein>
    <submittedName>
        <fullName evidence="2">Uncharacterized protein</fullName>
    </submittedName>
</protein>
<dbReference type="Proteomes" id="UP001476798">
    <property type="component" value="Unassembled WGS sequence"/>
</dbReference>
<proteinExistence type="predicted"/>
<organism evidence="2 3">
    <name type="scientific">Goodea atripinnis</name>
    <dbReference type="NCBI Taxonomy" id="208336"/>
    <lineage>
        <taxon>Eukaryota</taxon>
        <taxon>Metazoa</taxon>
        <taxon>Chordata</taxon>
        <taxon>Craniata</taxon>
        <taxon>Vertebrata</taxon>
        <taxon>Euteleostomi</taxon>
        <taxon>Actinopterygii</taxon>
        <taxon>Neopterygii</taxon>
        <taxon>Teleostei</taxon>
        <taxon>Neoteleostei</taxon>
        <taxon>Acanthomorphata</taxon>
        <taxon>Ovalentaria</taxon>
        <taxon>Atherinomorphae</taxon>
        <taxon>Cyprinodontiformes</taxon>
        <taxon>Goodeidae</taxon>
        <taxon>Goodea</taxon>
    </lineage>
</organism>
<feature type="coiled-coil region" evidence="1">
    <location>
        <begin position="99"/>
        <end position="126"/>
    </location>
</feature>
<name>A0ABV0MQR9_9TELE</name>
<comment type="caution">
    <text evidence="2">The sequence shown here is derived from an EMBL/GenBank/DDBJ whole genome shotgun (WGS) entry which is preliminary data.</text>
</comment>
<accession>A0ABV0MQR9</accession>
<sequence length="139" mass="16416">MLYTYFLKAVLCPSNFSDEQPLTLQNQLNISVRSSICWSRYGVYFHPVRFWISEILSPFFLTCRFQLGSSCIRSMIVGTTGQFSFPEELTEVQQFFESIKEQASQLRATQIALDNLQKNIRWVQRNLETLRNWLNEQMK</sequence>
<reference evidence="2 3" key="1">
    <citation type="submission" date="2021-06" db="EMBL/GenBank/DDBJ databases">
        <authorList>
            <person name="Palmer J.M."/>
        </authorList>
    </citation>
    <scope>NUCLEOTIDE SEQUENCE [LARGE SCALE GENOMIC DNA]</scope>
    <source>
        <strain evidence="2 3">GA_2019</strain>
        <tissue evidence="2">Muscle</tissue>
    </source>
</reference>
<dbReference type="Gene3D" id="1.25.50.20">
    <property type="match status" value="1"/>
</dbReference>
<gene>
    <name evidence="2" type="ORF">GOODEAATRI_009658</name>
</gene>
<evidence type="ECO:0000313" key="3">
    <source>
        <dbReference type="Proteomes" id="UP001476798"/>
    </source>
</evidence>
<evidence type="ECO:0000256" key="1">
    <source>
        <dbReference type="SAM" id="Coils"/>
    </source>
</evidence>
<evidence type="ECO:0000313" key="2">
    <source>
        <dbReference type="EMBL" id="MEQ2161446.1"/>
    </source>
</evidence>
<keyword evidence="1" id="KW-0175">Coiled coil</keyword>